<gene>
    <name evidence="12" type="ORF">CEY15_07340</name>
</gene>
<dbReference type="AlphaFoldDB" id="A0A2A2WR59"/>
<evidence type="ECO:0000256" key="1">
    <source>
        <dbReference type="ARBA" id="ARBA00004496"/>
    </source>
</evidence>
<organism evidence="12 13">
    <name type="scientific">Dietzia natronolimnaea</name>
    <dbReference type="NCBI Taxonomy" id="161920"/>
    <lineage>
        <taxon>Bacteria</taxon>
        <taxon>Bacillati</taxon>
        <taxon>Actinomycetota</taxon>
        <taxon>Actinomycetes</taxon>
        <taxon>Mycobacteriales</taxon>
        <taxon>Dietziaceae</taxon>
        <taxon>Dietzia</taxon>
    </lineage>
</organism>
<keyword evidence="4" id="KW-0963">Cytoplasm</keyword>
<reference evidence="13" key="1">
    <citation type="submission" date="2017-09" db="EMBL/GenBank/DDBJ databases">
        <authorList>
            <person name="Zhang Y."/>
            <person name="Huang X."/>
            <person name="Liu J."/>
            <person name="Lu L."/>
            <person name="Peng K."/>
        </authorList>
    </citation>
    <scope>NUCLEOTIDE SEQUENCE [LARGE SCALE GENOMIC DNA]</scope>
    <source>
        <strain evidence="13">S-XJ-1</strain>
    </source>
</reference>
<sequence length="186" mass="18921">MARAHARAVGAPKYGVVTIGVPGARSLPTVEDTRRLGVELAALLRAGDVVVLDGPLGAGKTALTAGIAAGLGVRGRVTSPTFVIARRHAPGAPGGPGLVHVDAYRLVGGQNPDGSQPSSGDLADQLESLDLDSSLDHDVVVVEWGAGFVESLVAAPLVVTLHRGAETEVRSATWRRADRAPGPAVP</sequence>
<keyword evidence="8 12" id="KW-0067">ATP-binding</keyword>
<keyword evidence="7" id="KW-0547">Nucleotide-binding</keyword>
<comment type="caution">
    <text evidence="12">The sequence shown here is derived from an EMBL/GenBank/DDBJ whole genome shotgun (WGS) entry which is preliminary data.</text>
</comment>
<dbReference type="InterPro" id="IPR027417">
    <property type="entry name" value="P-loop_NTPase"/>
</dbReference>
<comment type="similarity">
    <text evidence="2">Belongs to the TsaE family.</text>
</comment>
<dbReference type="PANTHER" id="PTHR33540:SF2">
    <property type="entry name" value="TRNA THREONYLCARBAMOYLADENOSINE BIOSYNTHESIS PROTEIN TSAE"/>
    <property type="match status" value="1"/>
</dbReference>
<evidence type="ECO:0000256" key="6">
    <source>
        <dbReference type="ARBA" id="ARBA00022723"/>
    </source>
</evidence>
<evidence type="ECO:0000256" key="8">
    <source>
        <dbReference type="ARBA" id="ARBA00022840"/>
    </source>
</evidence>
<accession>A0A2A2WR59</accession>
<proteinExistence type="inferred from homology"/>
<evidence type="ECO:0000256" key="10">
    <source>
        <dbReference type="ARBA" id="ARBA00024908"/>
    </source>
</evidence>
<dbReference type="OrthoDB" id="9800307at2"/>
<protein>
    <recommendedName>
        <fullName evidence="3">tRNA threonylcarbamoyladenosine biosynthesis protein TsaE</fullName>
    </recommendedName>
    <alternativeName>
        <fullName evidence="11">t(6)A37 threonylcarbamoyladenosine biosynthesis protein TsaE</fullName>
    </alternativeName>
</protein>
<keyword evidence="6" id="KW-0479">Metal-binding</keyword>
<evidence type="ECO:0000256" key="7">
    <source>
        <dbReference type="ARBA" id="ARBA00022741"/>
    </source>
</evidence>
<keyword evidence="13" id="KW-1185">Reference proteome</keyword>
<dbReference type="Proteomes" id="UP000218810">
    <property type="component" value="Unassembled WGS sequence"/>
</dbReference>
<comment type="function">
    <text evidence="10">Required for the formation of a threonylcarbamoyl group on adenosine at position 37 (t(6)A37) in tRNAs that read codons beginning with adenine. Is involved in the transfer of the threonylcarbamoyl moiety of threonylcarbamoyl-AMP (TC-AMP) to the N6 group of A37, together with TsaD and TsaB. TsaE seems to play an indirect role in the t(6)A biosynthesis pathway, possibly in regulating the core enzymatic function of TsaD.</text>
</comment>
<evidence type="ECO:0000256" key="2">
    <source>
        <dbReference type="ARBA" id="ARBA00007599"/>
    </source>
</evidence>
<evidence type="ECO:0000256" key="11">
    <source>
        <dbReference type="ARBA" id="ARBA00032441"/>
    </source>
</evidence>
<comment type="subcellular location">
    <subcellularLocation>
        <location evidence="1">Cytoplasm</location>
    </subcellularLocation>
</comment>
<keyword evidence="9" id="KW-0460">Magnesium</keyword>
<evidence type="ECO:0000313" key="12">
    <source>
        <dbReference type="EMBL" id="PAY23696.1"/>
    </source>
</evidence>
<evidence type="ECO:0000256" key="3">
    <source>
        <dbReference type="ARBA" id="ARBA00019010"/>
    </source>
</evidence>
<evidence type="ECO:0000313" key="13">
    <source>
        <dbReference type="Proteomes" id="UP000218810"/>
    </source>
</evidence>
<dbReference type="PANTHER" id="PTHR33540">
    <property type="entry name" value="TRNA THREONYLCARBAMOYLADENOSINE BIOSYNTHESIS PROTEIN TSAE"/>
    <property type="match status" value="1"/>
</dbReference>
<dbReference type="GO" id="GO:0046872">
    <property type="term" value="F:metal ion binding"/>
    <property type="evidence" value="ECO:0007669"/>
    <property type="project" value="UniProtKB-KW"/>
</dbReference>
<dbReference type="Gene3D" id="3.40.50.300">
    <property type="entry name" value="P-loop containing nucleotide triphosphate hydrolases"/>
    <property type="match status" value="1"/>
</dbReference>
<keyword evidence="5" id="KW-0819">tRNA processing</keyword>
<dbReference type="InterPro" id="IPR003442">
    <property type="entry name" value="T6A_TsaE"/>
</dbReference>
<dbReference type="SUPFAM" id="SSF52540">
    <property type="entry name" value="P-loop containing nucleoside triphosphate hydrolases"/>
    <property type="match status" value="1"/>
</dbReference>
<dbReference type="EMBL" id="NTGA01000013">
    <property type="protein sequence ID" value="PAY23696.1"/>
    <property type="molecule type" value="Genomic_DNA"/>
</dbReference>
<evidence type="ECO:0000256" key="9">
    <source>
        <dbReference type="ARBA" id="ARBA00022842"/>
    </source>
</evidence>
<dbReference type="GO" id="GO:0002949">
    <property type="term" value="P:tRNA threonylcarbamoyladenosine modification"/>
    <property type="evidence" value="ECO:0007669"/>
    <property type="project" value="InterPro"/>
</dbReference>
<dbReference type="GO" id="GO:0005737">
    <property type="term" value="C:cytoplasm"/>
    <property type="evidence" value="ECO:0007669"/>
    <property type="project" value="UniProtKB-SubCell"/>
</dbReference>
<name>A0A2A2WR59_9ACTN</name>
<evidence type="ECO:0000256" key="5">
    <source>
        <dbReference type="ARBA" id="ARBA00022694"/>
    </source>
</evidence>
<evidence type="ECO:0000256" key="4">
    <source>
        <dbReference type="ARBA" id="ARBA00022490"/>
    </source>
</evidence>
<dbReference type="Pfam" id="PF02367">
    <property type="entry name" value="TsaE"/>
    <property type="match status" value="1"/>
</dbReference>
<dbReference type="GO" id="GO:0005524">
    <property type="term" value="F:ATP binding"/>
    <property type="evidence" value="ECO:0007669"/>
    <property type="project" value="UniProtKB-KW"/>
</dbReference>